<keyword evidence="2" id="KW-1185">Reference proteome</keyword>
<accession>A0A366EGV5</accession>
<evidence type="ECO:0000313" key="2">
    <source>
        <dbReference type="Proteomes" id="UP000252254"/>
    </source>
</evidence>
<comment type="caution">
    <text evidence="1">The sequence shown here is derived from an EMBL/GenBank/DDBJ whole genome shotgun (WGS) entry which is preliminary data.</text>
</comment>
<proteinExistence type="predicted"/>
<reference evidence="1 2" key="1">
    <citation type="submission" date="2018-06" db="EMBL/GenBank/DDBJ databases">
        <title>Genomic Encyclopedia of Type Strains, Phase IV (KMG-IV): sequencing the most valuable type-strain genomes for metagenomic binning, comparative biology and taxonomic classification.</title>
        <authorList>
            <person name="Goeker M."/>
        </authorList>
    </citation>
    <scope>NUCLEOTIDE SEQUENCE [LARGE SCALE GENOMIC DNA]</scope>
    <source>
        <strain evidence="1 2">DSM 15140</strain>
    </source>
</reference>
<dbReference type="AlphaFoldDB" id="A0A366EGV5"/>
<dbReference type="Proteomes" id="UP000252254">
    <property type="component" value="Unassembled WGS sequence"/>
</dbReference>
<organism evidence="1 2">
    <name type="scientific">Paraliobacillus ryukyuensis</name>
    <dbReference type="NCBI Taxonomy" id="200904"/>
    <lineage>
        <taxon>Bacteria</taxon>
        <taxon>Bacillati</taxon>
        <taxon>Bacillota</taxon>
        <taxon>Bacilli</taxon>
        <taxon>Bacillales</taxon>
        <taxon>Bacillaceae</taxon>
        <taxon>Paraliobacillus</taxon>
    </lineage>
</organism>
<evidence type="ECO:0000313" key="1">
    <source>
        <dbReference type="EMBL" id="RBP01681.1"/>
    </source>
</evidence>
<dbReference type="EMBL" id="QNRI01000001">
    <property type="protein sequence ID" value="RBP01681.1"/>
    <property type="molecule type" value="Genomic_DNA"/>
</dbReference>
<name>A0A366EGV5_9BACI</name>
<gene>
    <name evidence="1" type="ORF">DES48_101424</name>
</gene>
<protein>
    <submittedName>
        <fullName evidence="1">Uncharacterized protein</fullName>
    </submittedName>
</protein>
<sequence>MFSSIKVGTKVFFSNELVMRTLPSQLRVYSRCVGSSFGHKLDVKEYVPGLV</sequence>